<comment type="caution">
    <text evidence="4">The sequence shown here is derived from an EMBL/GenBank/DDBJ whole genome shotgun (WGS) entry which is preliminary data.</text>
</comment>
<feature type="domain" description="GST N-terminal" evidence="2">
    <location>
        <begin position="1"/>
        <end position="80"/>
    </location>
</feature>
<dbReference type="EMBL" id="AYLO01000011">
    <property type="protein sequence ID" value="ESS73760.1"/>
    <property type="molecule type" value="Genomic_DNA"/>
</dbReference>
<dbReference type="SFLD" id="SFLDG00358">
    <property type="entry name" value="Main_(cytGST)"/>
    <property type="match status" value="1"/>
</dbReference>
<dbReference type="AlphaFoldDB" id="V5BKB1"/>
<accession>V5BKB1</accession>
<evidence type="ECO:0000256" key="1">
    <source>
        <dbReference type="ARBA" id="ARBA00011738"/>
    </source>
</evidence>
<protein>
    <submittedName>
        <fullName evidence="4">Glutathione S-transferase</fullName>
    </submittedName>
</protein>
<keyword evidence="5" id="KW-1185">Reference proteome</keyword>
<organism evidence="4 5">
    <name type="scientific">Methyloglobulus morosus KoM1</name>
    <dbReference type="NCBI Taxonomy" id="1116472"/>
    <lineage>
        <taxon>Bacteria</taxon>
        <taxon>Pseudomonadati</taxon>
        <taxon>Pseudomonadota</taxon>
        <taxon>Gammaproteobacteria</taxon>
        <taxon>Methylococcales</taxon>
        <taxon>Methylococcaceae</taxon>
        <taxon>Methyloglobulus</taxon>
    </lineage>
</organism>
<dbReference type="PROSITE" id="PS50405">
    <property type="entry name" value="GST_CTER"/>
    <property type="match status" value="1"/>
</dbReference>
<dbReference type="SFLD" id="SFLDS00019">
    <property type="entry name" value="Glutathione_Transferase_(cytos"/>
    <property type="match status" value="1"/>
</dbReference>
<dbReference type="GO" id="GO:0006749">
    <property type="term" value="P:glutathione metabolic process"/>
    <property type="evidence" value="ECO:0007669"/>
    <property type="project" value="TreeGrafter"/>
</dbReference>
<keyword evidence="4" id="KW-0808">Transferase</keyword>
<proteinExistence type="predicted"/>
<dbReference type="GO" id="GO:0004364">
    <property type="term" value="F:glutathione transferase activity"/>
    <property type="evidence" value="ECO:0007669"/>
    <property type="project" value="TreeGrafter"/>
</dbReference>
<evidence type="ECO:0000259" key="2">
    <source>
        <dbReference type="PROSITE" id="PS50404"/>
    </source>
</evidence>
<dbReference type="STRING" id="1116472.MGMO_11c00670"/>
<dbReference type="Proteomes" id="UP000017842">
    <property type="component" value="Unassembled WGS sequence"/>
</dbReference>
<dbReference type="Pfam" id="PF13417">
    <property type="entry name" value="GST_N_3"/>
    <property type="match status" value="1"/>
</dbReference>
<dbReference type="InterPro" id="IPR036282">
    <property type="entry name" value="Glutathione-S-Trfase_C_sf"/>
</dbReference>
<evidence type="ECO:0000259" key="3">
    <source>
        <dbReference type="PROSITE" id="PS50405"/>
    </source>
</evidence>
<dbReference type="PANTHER" id="PTHR43969:SF9">
    <property type="entry name" value="GLUTATHIONE S TRANSFERASE D10, ISOFORM A-RELATED"/>
    <property type="match status" value="1"/>
</dbReference>
<gene>
    <name evidence="4" type="ORF">MGMO_11c00670</name>
</gene>
<dbReference type="RefSeq" id="WP_023493350.1">
    <property type="nucleotide sequence ID" value="NZ_AYLO01000011.1"/>
</dbReference>
<evidence type="ECO:0000313" key="4">
    <source>
        <dbReference type="EMBL" id="ESS73760.1"/>
    </source>
</evidence>
<dbReference type="Pfam" id="PF00043">
    <property type="entry name" value="GST_C"/>
    <property type="match status" value="1"/>
</dbReference>
<dbReference type="InterPro" id="IPR010987">
    <property type="entry name" value="Glutathione-S-Trfase_C-like"/>
</dbReference>
<dbReference type="SUPFAM" id="SSF52833">
    <property type="entry name" value="Thioredoxin-like"/>
    <property type="match status" value="1"/>
</dbReference>
<dbReference type="InterPro" id="IPR004045">
    <property type="entry name" value="Glutathione_S-Trfase_N"/>
</dbReference>
<dbReference type="InterPro" id="IPR040079">
    <property type="entry name" value="Glutathione_S-Trfase"/>
</dbReference>
<dbReference type="InterPro" id="IPR004046">
    <property type="entry name" value="GST_C"/>
</dbReference>
<dbReference type="PANTHER" id="PTHR43969">
    <property type="entry name" value="GLUTATHIONE S TRANSFERASE D10, ISOFORM A-RELATED"/>
    <property type="match status" value="1"/>
</dbReference>
<dbReference type="FunFam" id="3.40.30.10:FF:000034">
    <property type="entry name" value="glutathione S-transferase 1"/>
    <property type="match status" value="1"/>
</dbReference>
<dbReference type="eggNOG" id="COG0625">
    <property type="taxonomic scope" value="Bacteria"/>
</dbReference>
<dbReference type="OrthoDB" id="9797500at2"/>
<dbReference type="InterPro" id="IPR036249">
    <property type="entry name" value="Thioredoxin-like_sf"/>
</dbReference>
<reference evidence="4 5" key="1">
    <citation type="journal article" date="2013" name="Genome Announc.">
        <title>Draft Genome Sequence of the Methanotrophic Gammaproteobacterium Methyloglobulus morosus DSM 22980 Strain KoM1.</title>
        <authorList>
            <person name="Poehlein A."/>
            <person name="Deutzmann J.S."/>
            <person name="Daniel R."/>
            <person name="Simeonova D.D."/>
        </authorList>
    </citation>
    <scope>NUCLEOTIDE SEQUENCE [LARGE SCALE GENOMIC DNA]</scope>
    <source>
        <strain evidence="4 5">KoM1</strain>
    </source>
</reference>
<dbReference type="Gene3D" id="3.40.30.10">
    <property type="entry name" value="Glutaredoxin"/>
    <property type="match status" value="1"/>
</dbReference>
<comment type="subunit">
    <text evidence="1">Homodimer.</text>
</comment>
<name>V5BKB1_9GAMM</name>
<sequence>MKLYHFPLSPNSRRVVAVLHHLRLDCELEAVDLSKGEQMQPDFLKLNPNHMIPTLVDGDFVLWESNAIMQYLCSKAPYTSLYSTDARVQADINRWQFWQAAHFGSACSVMIFEKVVKKFFMQAEADLQEVAKGEERFHRFAQVLEQHLKGRDWLVGNDVTLADFSVGSFLALAELAEYPMAPYSEIPRWYGNIEQLPAWISSAPPAG</sequence>
<dbReference type="PROSITE" id="PS50404">
    <property type="entry name" value="GST_NTER"/>
    <property type="match status" value="1"/>
</dbReference>
<evidence type="ECO:0000313" key="5">
    <source>
        <dbReference type="Proteomes" id="UP000017842"/>
    </source>
</evidence>
<dbReference type="SFLD" id="SFLDG01150">
    <property type="entry name" value="Main.1:_Beta-like"/>
    <property type="match status" value="1"/>
</dbReference>
<dbReference type="SUPFAM" id="SSF47616">
    <property type="entry name" value="GST C-terminal domain-like"/>
    <property type="match status" value="1"/>
</dbReference>
<dbReference type="Gene3D" id="1.20.1050.10">
    <property type="match status" value="1"/>
</dbReference>
<feature type="domain" description="GST C-terminal" evidence="3">
    <location>
        <begin position="85"/>
        <end position="207"/>
    </location>
</feature>